<keyword evidence="6" id="KW-1185">Reference proteome</keyword>
<dbReference type="Proteomes" id="UP001157091">
    <property type="component" value="Unassembled WGS sequence"/>
</dbReference>
<feature type="domain" description="Luciferase-like" evidence="4">
    <location>
        <begin position="2"/>
        <end position="135"/>
    </location>
</feature>
<proteinExistence type="predicted"/>
<organism evidence="5 6">
    <name type="scientific">Luteimicrobium album</name>
    <dbReference type="NCBI Taxonomy" id="1054550"/>
    <lineage>
        <taxon>Bacteria</taxon>
        <taxon>Bacillati</taxon>
        <taxon>Actinomycetota</taxon>
        <taxon>Actinomycetes</taxon>
        <taxon>Micrococcales</taxon>
        <taxon>Luteimicrobium</taxon>
    </lineage>
</organism>
<dbReference type="InterPro" id="IPR050766">
    <property type="entry name" value="Bact_Lucif_Oxidored"/>
</dbReference>
<sequence>MWHGSATAERSVELAAEYGDPIFSANGFNPLEYYARLVRHYRESWAARGRDPQDALVGAGHGYVYVAERSQDAVEAFRPVYEVQAARLRAANTNLPGTVTFWESYEDFLERGSWLIGSPQQVLDKVARYHEAFGHQVINVAGNKGGLGQQEWEDSLRLFVSDVVPELRRTIPDPPTPEQSADVTERATATAA</sequence>
<dbReference type="Gene3D" id="3.20.20.30">
    <property type="entry name" value="Luciferase-like domain"/>
    <property type="match status" value="1"/>
</dbReference>
<keyword evidence="1" id="KW-0560">Oxidoreductase</keyword>
<accession>A0ABQ6I2Q5</accession>
<name>A0ABQ6I2Q5_9MICO</name>
<dbReference type="EMBL" id="BSUK01000001">
    <property type="protein sequence ID" value="GMA24453.1"/>
    <property type="molecule type" value="Genomic_DNA"/>
</dbReference>
<reference evidence="6" key="1">
    <citation type="journal article" date="2019" name="Int. J. Syst. Evol. Microbiol.">
        <title>The Global Catalogue of Microorganisms (GCM) 10K type strain sequencing project: providing services to taxonomists for standard genome sequencing and annotation.</title>
        <authorList>
            <consortium name="The Broad Institute Genomics Platform"/>
            <consortium name="The Broad Institute Genome Sequencing Center for Infectious Disease"/>
            <person name="Wu L."/>
            <person name="Ma J."/>
        </authorList>
    </citation>
    <scope>NUCLEOTIDE SEQUENCE [LARGE SCALE GENOMIC DNA]</scope>
    <source>
        <strain evidence="6">NBRC 106348</strain>
    </source>
</reference>
<dbReference type="InterPro" id="IPR036661">
    <property type="entry name" value="Luciferase-like_sf"/>
</dbReference>
<dbReference type="SUPFAM" id="SSF51679">
    <property type="entry name" value="Bacterial luciferase-like"/>
    <property type="match status" value="1"/>
</dbReference>
<dbReference type="CDD" id="cd00347">
    <property type="entry name" value="Flavin_utilizing_monoxygenases"/>
    <property type="match status" value="1"/>
</dbReference>
<keyword evidence="2" id="KW-0503">Monooxygenase</keyword>
<dbReference type="InterPro" id="IPR011251">
    <property type="entry name" value="Luciferase-like_dom"/>
</dbReference>
<evidence type="ECO:0000313" key="5">
    <source>
        <dbReference type="EMBL" id="GMA24453.1"/>
    </source>
</evidence>
<dbReference type="RefSeq" id="WP_284293255.1">
    <property type="nucleotide sequence ID" value="NZ_BSUK01000001.1"/>
</dbReference>
<dbReference type="Pfam" id="PF00296">
    <property type="entry name" value="Bac_luciferase"/>
    <property type="match status" value="1"/>
</dbReference>
<feature type="region of interest" description="Disordered" evidence="3">
    <location>
        <begin position="169"/>
        <end position="192"/>
    </location>
</feature>
<evidence type="ECO:0000259" key="4">
    <source>
        <dbReference type="Pfam" id="PF00296"/>
    </source>
</evidence>
<evidence type="ECO:0000256" key="2">
    <source>
        <dbReference type="ARBA" id="ARBA00023033"/>
    </source>
</evidence>
<comment type="caution">
    <text evidence="5">The sequence shown here is derived from an EMBL/GenBank/DDBJ whole genome shotgun (WGS) entry which is preliminary data.</text>
</comment>
<dbReference type="PANTHER" id="PTHR30137:SF8">
    <property type="entry name" value="BLR5498 PROTEIN"/>
    <property type="match status" value="1"/>
</dbReference>
<dbReference type="PANTHER" id="PTHR30137">
    <property type="entry name" value="LUCIFERASE-LIKE MONOOXYGENASE"/>
    <property type="match status" value="1"/>
</dbReference>
<evidence type="ECO:0000313" key="6">
    <source>
        <dbReference type="Proteomes" id="UP001157091"/>
    </source>
</evidence>
<evidence type="ECO:0000256" key="1">
    <source>
        <dbReference type="ARBA" id="ARBA00023002"/>
    </source>
</evidence>
<evidence type="ECO:0000256" key="3">
    <source>
        <dbReference type="SAM" id="MobiDB-lite"/>
    </source>
</evidence>
<protein>
    <recommendedName>
        <fullName evidence="4">Luciferase-like domain-containing protein</fullName>
    </recommendedName>
</protein>
<gene>
    <name evidence="5" type="ORF">GCM10025864_22120</name>
</gene>